<evidence type="ECO:0000256" key="1">
    <source>
        <dbReference type="SAM" id="MobiDB-lite"/>
    </source>
</evidence>
<name>A0A1C6TSD7_9ACTN</name>
<reference evidence="4" key="1">
    <citation type="submission" date="2016-06" db="EMBL/GenBank/DDBJ databases">
        <authorList>
            <person name="Varghese N."/>
            <person name="Submissions Spin"/>
        </authorList>
    </citation>
    <scope>NUCLEOTIDE SEQUENCE [LARGE SCALE GENOMIC DNA]</scope>
    <source>
        <strain evidence="4">DSM 43903</strain>
    </source>
</reference>
<sequence>MHHRKSPRHRTTAWFASAVAALIIAASAGTPATAAPKPTGQPGAECAPTRSEWLRCVTVTAALNRAPAIGQAARLTVTVDTQVAIEDLRIRVALPAALTPATPPAGFTSTRTASRVPSDAGEVTTLSTTVDATPRRALRYRIDLTATGAGSTVVRAQATSAGGPVLGSHEIHVPVTIGATARESRLGKADGDAAAEQTPAGTPAGPANPAVPYRPAGTAGLPTPHSDDVPSPGPAPTQVTCVTGSFDYSDNNGAWHPSKNLQYQVWDDDNFGDDLLAAGLTDANGAYRACFGNDDGIGGGGQDVYVRAVTEGTQYKVEDSDDDAYAFRSTTRDNLGNGRTYDYGRLHIADPTLMPAFHAYDTADDALSWTPGDCWDSRDESCQNIDIEWEPGSTDGTYYDTGDDEVRLLAADPDTPWVVIHELGHGVMDDVYEDNYPQIGAECSPHYVTRRSGPACAWSEGFADWFGAAVLNEPDLPGRGNIDTATWGTAGWDDGDQVEGRVAGAIWDLLDTGTEGTDAYADSLTNVWNTFLDHRVTSFAAYWSARGRDGHEVGDLALGSLFQNTIDYGFRRGLTDGTEVSATTPPNDQNFRYDTRHEAWSVVAVRPPAGADDDLTVFDDRAQTQRLEESLLGGDATDFVAVDSNAGRRPLGDYYPRVHRVSGTGAYTIELADGGQTLVDTAKRQMGAGDVVAVWNSCLTAGQQVTFTVTPGDPSQDAELFVVSSTAGAPATYVRDRASAAAATGAGAGQPESLGYTAPADGCVGVIVVNRAGSGTYTLTRS</sequence>
<evidence type="ECO:0000256" key="2">
    <source>
        <dbReference type="SAM" id="SignalP"/>
    </source>
</evidence>
<dbReference type="STRING" id="47855.GA0070606_0420"/>
<organism evidence="3 4">
    <name type="scientific">Micromonospora citrea</name>
    <dbReference type="NCBI Taxonomy" id="47855"/>
    <lineage>
        <taxon>Bacteria</taxon>
        <taxon>Bacillati</taxon>
        <taxon>Actinomycetota</taxon>
        <taxon>Actinomycetes</taxon>
        <taxon>Micromonosporales</taxon>
        <taxon>Micromonosporaceae</taxon>
        <taxon>Micromonospora</taxon>
    </lineage>
</organism>
<feature type="region of interest" description="Disordered" evidence="1">
    <location>
        <begin position="182"/>
        <end position="238"/>
    </location>
</feature>
<keyword evidence="4" id="KW-1185">Reference proteome</keyword>
<dbReference type="EMBL" id="FMHZ01000002">
    <property type="protein sequence ID" value="SCL44725.1"/>
    <property type="molecule type" value="Genomic_DNA"/>
</dbReference>
<feature type="signal peptide" evidence="2">
    <location>
        <begin position="1"/>
        <end position="34"/>
    </location>
</feature>
<accession>A0A1C6TSD7</accession>
<gene>
    <name evidence="3" type="ORF">GA0070606_0420</name>
</gene>
<keyword evidence="2" id="KW-0732">Signal</keyword>
<proteinExistence type="predicted"/>
<evidence type="ECO:0000313" key="4">
    <source>
        <dbReference type="Proteomes" id="UP000199001"/>
    </source>
</evidence>
<feature type="compositionally biased region" description="Basic and acidic residues" evidence="1">
    <location>
        <begin position="182"/>
        <end position="191"/>
    </location>
</feature>
<evidence type="ECO:0000313" key="3">
    <source>
        <dbReference type="EMBL" id="SCL44725.1"/>
    </source>
</evidence>
<feature type="compositionally biased region" description="Low complexity" evidence="1">
    <location>
        <begin position="194"/>
        <end position="211"/>
    </location>
</feature>
<protein>
    <submittedName>
        <fullName evidence="3">Uncharacterized protein</fullName>
    </submittedName>
</protein>
<dbReference type="Proteomes" id="UP000199001">
    <property type="component" value="Unassembled WGS sequence"/>
</dbReference>
<dbReference type="AlphaFoldDB" id="A0A1C6TSD7"/>
<feature type="chain" id="PRO_5008747021" evidence="2">
    <location>
        <begin position="35"/>
        <end position="782"/>
    </location>
</feature>
<feature type="region of interest" description="Disordered" evidence="1">
    <location>
        <begin position="101"/>
        <end position="122"/>
    </location>
</feature>